<gene>
    <name evidence="1" type="ORF">MM415B02049_0006</name>
</gene>
<proteinExistence type="predicted"/>
<organism evidence="1">
    <name type="scientific">viral metagenome</name>
    <dbReference type="NCBI Taxonomy" id="1070528"/>
    <lineage>
        <taxon>unclassified sequences</taxon>
        <taxon>metagenomes</taxon>
        <taxon>organismal metagenomes</taxon>
    </lineage>
</organism>
<name>A0A6M3ID91_9ZZZZ</name>
<accession>A0A6M3ID91</accession>
<protein>
    <submittedName>
        <fullName evidence="1">Uncharacterized protein</fullName>
    </submittedName>
</protein>
<dbReference type="EMBL" id="MT141157">
    <property type="protein sequence ID" value="QJA55409.1"/>
    <property type="molecule type" value="Genomic_DNA"/>
</dbReference>
<sequence length="387" mass="40657">MSSYPVIPQIRSDRDVKLALDNIRAYFKRKLDEDNAPLAAAVASTTQLALNDIDLSSADLTLANNTTLQYLEVATGHAANAIIAPNTPGKRFFITNSDAVNVAIIKVSGETGVTIPISSEMSVICTGVDYTKSTGIGVTDGDKGDITVSGTGTVWTIDNEAVTLAKQANMATASLVYRKTAGAGVPEVNTLATVKADLALGTTDSPIFVTTKLSALTDDYIPYHVDDATGLANGPTKTNVDSAISLKHTAGTDTALGAVGTKNPPIDGDKFLYRDSTAADVLVTSTGTQVKAYLKTYLDTLYSTIIAYRRTMAGDETLPYQAKVMVCNIDPDGAARNLDPDVAFPSGSLLVIINRGAYSIVFDSSGISQAIGSGQKETFIYDGTVWG</sequence>
<evidence type="ECO:0000313" key="1">
    <source>
        <dbReference type="EMBL" id="QJA55409.1"/>
    </source>
</evidence>
<reference evidence="1" key="1">
    <citation type="submission" date="2020-03" db="EMBL/GenBank/DDBJ databases">
        <title>The deep terrestrial virosphere.</title>
        <authorList>
            <person name="Holmfeldt K."/>
            <person name="Nilsson E."/>
            <person name="Simone D."/>
            <person name="Lopez-Fernandez M."/>
            <person name="Wu X."/>
            <person name="de Brujin I."/>
            <person name="Lundin D."/>
            <person name="Andersson A."/>
            <person name="Bertilsson S."/>
            <person name="Dopson M."/>
        </authorList>
    </citation>
    <scope>NUCLEOTIDE SEQUENCE</scope>
    <source>
        <strain evidence="1">MM415B02049</strain>
    </source>
</reference>
<dbReference type="AlphaFoldDB" id="A0A6M3ID91"/>